<dbReference type="Pfam" id="PF01957">
    <property type="entry name" value="NfeD"/>
    <property type="match status" value="1"/>
</dbReference>
<organism evidence="7">
    <name type="scientific">hydrothermal vent metagenome</name>
    <dbReference type="NCBI Taxonomy" id="652676"/>
    <lineage>
        <taxon>unclassified sequences</taxon>
        <taxon>metagenomes</taxon>
        <taxon>ecological metagenomes</taxon>
    </lineage>
</organism>
<dbReference type="InterPro" id="IPR052165">
    <property type="entry name" value="Membrane_assoc_protease"/>
</dbReference>
<dbReference type="GO" id="GO:0005886">
    <property type="term" value="C:plasma membrane"/>
    <property type="evidence" value="ECO:0007669"/>
    <property type="project" value="TreeGrafter"/>
</dbReference>
<sequence>MTIFAIILLIVLGLLLLLLEFAVIPGVTIAGIGGFILLGASVYIAFVKFGTFAGFLTLTVVLIAAPLLFFYFFKSKTGKKMILESKIEGSVDAVNKDKIKIGDVGKTIGRLAPMGKVKVNGEVVEAQSTGSFIDHNTEIVVTKVLSNKVIVKLKNKLS</sequence>
<dbReference type="InterPro" id="IPR002810">
    <property type="entry name" value="NfeD-like_C"/>
</dbReference>
<feature type="transmembrane region" description="Helical" evidence="5">
    <location>
        <begin position="40"/>
        <end position="73"/>
    </location>
</feature>
<evidence type="ECO:0000256" key="3">
    <source>
        <dbReference type="ARBA" id="ARBA00022989"/>
    </source>
</evidence>
<evidence type="ECO:0000256" key="4">
    <source>
        <dbReference type="ARBA" id="ARBA00023136"/>
    </source>
</evidence>
<gene>
    <name evidence="7" type="ORF">MNBD_BACTEROID01-121</name>
</gene>
<reference evidence="7" key="1">
    <citation type="submission" date="2018-06" db="EMBL/GenBank/DDBJ databases">
        <authorList>
            <person name="Zhirakovskaya E."/>
        </authorList>
    </citation>
    <scope>NUCLEOTIDE SEQUENCE</scope>
</reference>
<keyword evidence="2 5" id="KW-0812">Transmembrane</keyword>
<protein>
    <recommendedName>
        <fullName evidence="6">NfeD-like C-terminal domain-containing protein</fullName>
    </recommendedName>
</protein>
<accession>A0A3B0UDK8</accession>
<dbReference type="PANTHER" id="PTHR33507:SF3">
    <property type="entry name" value="INNER MEMBRANE PROTEIN YBBJ"/>
    <property type="match status" value="1"/>
</dbReference>
<evidence type="ECO:0000256" key="1">
    <source>
        <dbReference type="ARBA" id="ARBA00004141"/>
    </source>
</evidence>
<keyword evidence="3 5" id="KW-1133">Transmembrane helix</keyword>
<dbReference type="Gene3D" id="2.40.50.140">
    <property type="entry name" value="Nucleic acid-binding proteins"/>
    <property type="match status" value="1"/>
</dbReference>
<evidence type="ECO:0000256" key="2">
    <source>
        <dbReference type="ARBA" id="ARBA00022692"/>
    </source>
</evidence>
<keyword evidence="4 5" id="KW-0472">Membrane</keyword>
<dbReference type="EMBL" id="UOEP01000175">
    <property type="protein sequence ID" value="VAW22619.1"/>
    <property type="molecule type" value="Genomic_DNA"/>
</dbReference>
<evidence type="ECO:0000256" key="5">
    <source>
        <dbReference type="SAM" id="Phobius"/>
    </source>
</evidence>
<comment type="subcellular location">
    <subcellularLocation>
        <location evidence="1">Membrane</location>
        <topology evidence="1">Multi-pass membrane protein</topology>
    </subcellularLocation>
</comment>
<evidence type="ECO:0000313" key="7">
    <source>
        <dbReference type="EMBL" id="VAW22619.1"/>
    </source>
</evidence>
<dbReference type="AlphaFoldDB" id="A0A3B0UDK8"/>
<dbReference type="PANTHER" id="PTHR33507">
    <property type="entry name" value="INNER MEMBRANE PROTEIN YBBJ"/>
    <property type="match status" value="1"/>
</dbReference>
<feature type="domain" description="NfeD-like C-terminal" evidence="6">
    <location>
        <begin position="101"/>
        <end position="152"/>
    </location>
</feature>
<evidence type="ECO:0000259" key="6">
    <source>
        <dbReference type="Pfam" id="PF01957"/>
    </source>
</evidence>
<name>A0A3B0UDK8_9ZZZZ</name>
<dbReference type="InterPro" id="IPR012340">
    <property type="entry name" value="NA-bd_OB-fold"/>
</dbReference>
<proteinExistence type="predicted"/>